<reference evidence="9 10" key="1">
    <citation type="journal article" date="2016" name="Nat. Commun.">
        <title>Thousands of microbial genomes shed light on interconnected biogeochemical processes in an aquifer system.</title>
        <authorList>
            <person name="Anantharaman K."/>
            <person name="Brown C.T."/>
            <person name="Hug L.A."/>
            <person name="Sharon I."/>
            <person name="Castelle C.J."/>
            <person name="Probst A.J."/>
            <person name="Thomas B.C."/>
            <person name="Singh A."/>
            <person name="Wilkins M.J."/>
            <person name="Karaoz U."/>
            <person name="Brodie E.L."/>
            <person name="Williams K.H."/>
            <person name="Hubbard S.S."/>
            <person name="Banfield J.F."/>
        </authorList>
    </citation>
    <scope>NUCLEOTIDE SEQUENCE [LARGE SCALE GENOMIC DNA]</scope>
</reference>
<dbReference type="PIRSF" id="PIRSF002131">
    <property type="entry name" value="Ribosomal_S11"/>
    <property type="match status" value="1"/>
</dbReference>
<protein>
    <recommendedName>
        <fullName evidence="6 7">Small ribosomal subunit protein uS11</fullName>
    </recommendedName>
</protein>
<keyword evidence="2 7" id="KW-0699">rRNA-binding</keyword>
<evidence type="ECO:0000313" key="9">
    <source>
        <dbReference type="EMBL" id="OGL73495.1"/>
    </source>
</evidence>
<sequence length="117" mass="12456">MRAVPVGRAYVHASYNNTIVTITDNNGNVLGWSSAGKVGFKGPKKATPYAAGVIVKDVCDRIRDYGVREVQAFVRGIGSGREAAVRAMHANGVAVTSIKDVTPIPHNGCRAPKPRRV</sequence>
<evidence type="ECO:0000256" key="4">
    <source>
        <dbReference type="ARBA" id="ARBA00022980"/>
    </source>
</evidence>
<gene>
    <name evidence="7" type="primary">rpsK</name>
    <name evidence="9" type="ORF">A3C96_03210</name>
</gene>
<evidence type="ECO:0000256" key="8">
    <source>
        <dbReference type="RuleBase" id="RU003629"/>
    </source>
</evidence>
<proteinExistence type="inferred from homology"/>
<dbReference type="GO" id="GO:0003735">
    <property type="term" value="F:structural constituent of ribosome"/>
    <property type="evidence" value="ECO:0007669"/>
    <property type="project" value="InterPro"/>
</dbReference>
<dbReference type="HAMAP" id="MF_01310">
    <property type="entry name" value="Ribosomal_uS11"/>
    <property type="match status" value="1"/>
</dbReference>
<keyword evidence="5 7" id="KW-0687">Ribonucleoprotein</keyword>
<dbReference type="InterPro" id="IPR019981">
    <property type="entry name" value="Ribosomal_uS11_bac-type"/>
</dbReference>
<dbReference type="EMBL" id="MGEA01000057">
    <property type="protein sequence ID" value="OGL73495.1"/>
    <property type="molecule type" value="Genomic_DNA"/>
</dbReference>
<dbReference type="GO" id="GO:0006412">
    <property type="term" value="P:translation"/>
    <property type="evidence" value="ECO:0007669"/>
    <property type="project" value="UniProtKB-UniRule"/>
</dbReference>
<dbReference type="NCBIfam" id="TIGR03632">
    <property type="entry name" value="uS11_bact"/>
    <property type="match status" value="1"/>
</dbReference>
<dbReference type="NCBIfam" id="NF003698">
    <property type="entry name" value="PRK05309.1"/>
    <property type="match status" value="1"/>
</dbReference>
<evidence type="ECO:0000256" key="2">
    <source>
        <dbReference type="ARBA" id="ARBA00022730"/>
    </source>
</evidence>
<dbReference type="FunFam" id="3.30.420.80:FF:000010">
    <property type="entry name" value="30S ribosomal protein S11"/>
    <property type="match status" value="1"/>
</dbReference>
<name>A0A1F7U5D9_9BACT</name>
<evidence type="ECO:0000256" key="6">
    <source>
        <dbReference type="ARBA" id="ARBA00035160"/>
    </source>
</evidence>
<dbReference type="Proteomes" id="UP000177088">
    <property type="component" value="Unassembled WGS sequence"/>
</dbReference>
<dbReference type="AlphaFoldDB" id="A0A1F7U5D9"/>
<keyword evidence="4 7" id="KW-0689">Ribosomal protein</keyword>
<evidence type="ECO:0000256" key="3">
    <source>
        <dbReference type="ARBA" id="ARBA00022884"/>
    </source>
</evidence>
<dbReference type="GO" id="GO:1990904">
    <property type="term" value="C:ribonucleoprotein complex"/>
    <property type="evidence" value="ECO:0007669"/>
    <property type="project" value="UniProtKB-KW"/>
</dbReference>
<evidence type="ECO:0000256" key="5">
    <source>
        <dbReference type="ARBA" id="ARBA00023274"/>
    </source>
</evidence>
<comment type="similarity">
    <text evidence="1 7 8">Belongs to the universal ribosomal protein uS11 family.</text>
</comment>
<dbReference type="PROSITE" id="PS00054">
    <property type="entry name" value="RIBOSOMAL_S11"/>
    <property type="match status" value="1"/>
</dbReference>
<accession>A0A1F7U5D9</accession>
<evidence type="ECO:0000256" key="7">
    <source>
        <dbReference type="HAMAP-Rule" id="MF_01310"/>
    </source>
</evidence>
<organism evidence="9 10">
    <name type="scientific">Candidatus Uhrbacteria bacterium RIFCSPHIGHO2_02_FULL_60_10</name>
    <dbReference type="NCBI Taxonomy" id="1802392"/>
    <lineage>
        <taxon>Bacteria</taxon>
        <taxon>Candidatus Uhriibacteriota</taxon>
    </lineage>
</organism>
<dbReference type="InterPro" id="IPR001971">
    <property type="entry name" value="Ribosomal_uS11"/>
</dbReference>
<evidence type="ECO:0000256" key="1">
    <source>
        <dbReference type="ARBA" id="ARBA00006194"/>
    </source>
</evidence>
<keyword evidence="3 7" id="KW-0694">RNA-binding</keyword>
<dbReference type="Pfam" id="PF00411">
    <property type="entry name" value="Ribosomal_S11"/>
    <property type="match status" value="1"/>
</dbReference>
<dbReference type="GO" id="GO:0005840">
    <property type="term" value="C:ribosome"/>
    <property type="evidence" value="ECO:0007669"/>
    <property type="project" value="UniProtKB-KW"/>
</dbReference>
<comment type="function">
    <text evidence="7">Located on the platform of the 30S subunit, it bridges several disparate RNA helices of the 16S rRNA. Forms part of the Shine-Dalgarno cleft in the 70S ribosome.</text>
</comment>
<dbReference type="InterPro" id="IPR018102">
    <property type="entry name" value="Ribosomal_uS11_CS"/>
</dbReference>
<dbReference type="PANTHER" id="PTHR11759">
    <property type="entry name" value="40S RIBOSOMAL PROTEIN S14/30S RIBOSOMAL PROTEIN S11"/>
    <property type="match status" value="1"/>
</dbReference>
<dbReference type="GO" id="GO:0019843">
    <property type="term" value="F:rRNA binding"/>
    <property type="evidence" value="ECO:0007669"/>
    <property type="project" value="UniProtKB-UniRule"/>
</dbReference>
<dbReference type="Gene3D" id="3.30.420.80">
    <property type="entry name" value="Ribosomal protein S11"/>
    <property type="match status" value="1"/>
</dbReference>
<comment type="subunit">
    <text evidence="7">Part of the 30S ribosomal subunit. Interacts with proteins S7 and S18. Binds to IF-3.</text>
</comment>
<dbReference type="SUPFAM" id="SSF53137">
    <property type="entry name" value="Translational machinery components"/>
    <property type="match status" value="1"/>
</dbReference>
<evidence type="ECO:0000313" key="10">
    <source>
        <dbReference type="Proteomes" id="UP000177088"/>
    </source>
</evidence>
<comment type="caution">
    <text evidence="9">The sequence shown here is derived from an EMBL/GenBank/DDBJ whole genome shotgun (WGS) entry which is preliminary data.</text>
</comment>
<dbReference type="InterPro" id="IPR036967">
    <property type="entry name" value="Ribosomal_uS11_sf"/>
</dbReference>